<dbReference type="RefSeq" id="WP_189079396.1">
    <property type="nucleotide sequence ID" value="NZ_BMMX01000008.1"/>
</dbReference>
<proteinExistence type="predicted"/>
<gene>
    <name evidence="2" type="ORF">GCM10012284_25740</name>
</gene>
<reference evidence="2" key="2">
    <citation type="submission" date="2020-09" db="EMBL/GenBank/DDBJ databases">
        <authorList>
            <person name="Sun Q."/>
            <person name="Zhou Y."/>
        </authorList>
    </citation>
    <scope>NUCLEOTIDE SEQUENCE</scope>
    <source>
        <strain evidence="2">CGMCC 4.7299</strain>
    </source>
</reference>
<organism evidence="2 3">
    <name type="scientific">Mangrovihabitans endophyticus</name>
    <dbReference type="NCBI Taxonomy" id="1751298"/>
    <lineage>
        <taxon>Bacteria</taxon>
        <taxon>Bacillati</taxon>
        <taxon>Actinomycetota</taxon>
        <taxon>Actinomycetes</taxon>
        <taxon>Micromonosporales</taxon>
        <taxon>Micromonosporaceae</taxon>
        <taxon>Mangrovihabitans</taxon>
    </lineage>
</organism>
<sequence length="140" mass="14391">MLKTPVSAAVAAVAGVATTAVIASAQSAAAKTATGVAENFYAQCDASVYVSDDLIGSDGKIEAWGGYTCPSSFKYHGQLTLTLKDGTAIIGQQKKAVNDSTNHVDVTATNISGYQDWHADLQLFVPGSPQTIVSTGVVHS</sequence>
<reference evidence="2" key="1">
    <citation type="journal article" date="2014" name="Int. J. Syst. Evol. Microbiol.">
        <title>Complete genome sequence of Corynebacterium casei LMG S-19264T (=DSM 44701T), isolated from a smear-ripened cheese.</title>
        <authorList>
            <consortium name="US DOE Joint Genome Institute (JGI-PGF)"/>
            <person name="Walter F."/>
            <person name="Albersmeier A."/>
            <person name="Kalinowski J."/>
            <person name="Ruckert C."/>
        </authorList>
    </citation>
    <scope>NUCLEOTIDE SEQUENCE</scope>
    <source>
        <strain evidence="2">CGMCC 4.7299</strain>
    </source>
</reference>
<evidence type="ECO:0000313" key="2">
    <source>
        <dbReference type="EMBL" id="GGK90759.1"/>
    </source>
</evidence>
<keyword evidence="1" id="KW-0732">Signal</keyword>
<dbReference type="EMBL" id="BMMX01000008">
    <property type="protein sequence ID" value="GGK90759.1"/>
    <property type="molecule type" value="Genomic_DNA"/>
</dbReference>
<evidence type="ECO:0000313" key="3">
    <source>
        <dbReference type="Proteomes" id="UP000656042"/>
    </source>
</evidence>
<keyword evidence="3" id="KW-1185">Reference proteome</keyword>
<protein>
    <recommendedName>
        <fullName evidence="4">Secreted protein</fullName>
    </recommendedName>
</protein>
<evidence type="ECO:0008006" key="4">
    <source>
        <dbReference type="Google" id="ProtNLM"/>
    </source>
</evidence>
<dbReference type="Proteomes" id="UP000656042">
    <property type="component" value="Unassembled WGS sequence"/>
</dbReference>
<comment type="caution">
    <text evidence="2">The sequence shown here is derived from an EMBL/GenBank/DDBJ whole genome shotgun (WGS) entry which is preliminary data.</text>
</comment>
<accession>A0A8J3FNB2</accession>
<feature type="signal peptide" evidence="1">
    <location>
        <begin position="1"/>
        <end position="25"/>
    </location>
</feature>
<name>A0A8J3FNB2_9ACTN</name>
<feature type="chain" id="PRO_5035234661" description="Secreted protein" evidence="1">
    <location>
        <begin position="26"/>
        <end position="140"/>
    </location>
</feature>
<dbReference type="AlphaFoldDB" id="A0A8J3FNB2"/>
<evidence type="ECO:0000256" key="1">
    <source>
        <dbReference type="SAM" id="SignalP"/>
    </source>
</evidence>